<proteinExistence type="predicted"/>
<evidence type="ECO:0000313" key="3">
    <source>
        <dbReference type="Proteomes" id="UP000543224"/>
    </source>
</evidence>
<gene>
    <name evidence="1" type="ORF">HKBW3S25_01144</name>
    <name evidence="2" type="ORF">HKBW3S33_02297</name>
</gene>
<protein>
    <submittedName>
        <fullName evidence="2">Uncharacterized protein</fullName>
    </submittedName>
</protein>
<evidence type="ECO:0000313" key="1">
    <source>
        <dbReference type="EMBL" id="GFP25663.1"/>
    </source>
</evidence>
<dbReference type="Proteomes" id="UP000543224">
    <property type="component" value="Unassembled WGS sequence"/>
</dbReference>
<accession>A0A6V8PDF6</accession>
<name>A0A6V8PDF6_9ACTN</name>
<dbReference type="Proteomes" id="UP000591948">
    <property type="component" value="Unassembled WGS sequence"/>
</dbReference>
<reference evidence="3 4" key="1">
    <citation type="journal article" date="2020" name="Front. Microbiol.">
        <title>Single-cell genomics of novel Actinobacteria with the Wood-Ljungdahl pathway discovered in a serpentinizing system.</title>
        <authorList>
            <person name="Merino N."/>
            <person name="Kawai M."/>
            <person name="Boyd E.S."/>
            <person name="Colman D.R."/>
            <person name="McGlynn S.E."/>
            <person name="Nealson K.H."/>
            <person name="Kurokawa K."/>
            <person name="Hongoh Y."/>
        </authorList>
    </citation>
    <scope>NUCLEOTIDE SEQUENCE [LARGE SCALE GENOMIC DNA]</scope>
    <source>
        <strain evidence="1 3">S25</strain>
        <strain evidence="2 4">S33</strain>
    </source>
</reference>
<evidence type="ECO:0000313" key="4">
    <source>
        <dbReference type="Proteomes" id="UP000591948"/>
    </source>
</evidence>
<feature type="non-terminal residue" evidence="2">
    <location>
        <position position="1"/>
    </location>
</feature>
<keyword evidence="4" id="KW-1185">Reference proteome</keyword>
<dbReference type="EMBL" id="BLRY01000478">
    <property type="protein sequence ID" value="GFP28881.1"/>
    <property type="molecule type" value="Genomic_DNA"/>
</dbReference>
<sequence>FAPRGCKRDGGRSSEIGMQVQISNHLKLLWSKAMVVSVEEKAYKDTSGRNQEGER</sequence>
<dbReference type="AlphaFoldDB" id="A0A6V8PDF6"/>
<evidence type="ECO:0000313" key="2">
    <source>
        <dbReference type="EMBL" id="GFP28881.1"/>
    </source>
</evidence>
<dbReference type="EMBL" id="BLRX01000154">
    <property type="protein sequence ID" value="GFP25663.1"/>
    <property type="molecule type" value="Genomic_DNA"/>
</dbReference>
<organism evidence="2 4">
    <name type="scientific">Candidatus Hakubella thermalkaliphila</name>
    <dbReference type="NCBI Taxonomy" id="2754717"/>
    <lineage>
        <taxon>Bacteria</taxon>
        <taxon>Bacillati</taxon>
        <taxon>Actinomycetota</taxon>
        <taxon>Actinomycetota incertae sedis</taxon>
        <taxon>Candidatus Hakubellales</taxon>
        <taxon>Candidatus Hakubellaceae</taxon>
        <taxon>Candidatus Hakubella</taxon>
    </lineage>
</organism>
<comment type="caution">
    <text evidence="2">The sequence shown here is derived from an EMBL/GenBank/DDBJ whole genome shotgun (WGS) entry which is preliminary data.</text>
</comment>